<keyword evidence="1" id="KW-1133">Transmembrane helix</keyword>
<dbReference type="STRING" id="228410.NE2569"/>
<dbReference type="RefSeq" id="WP_011113022.1">
    <property type="nucleotide sequence ID" value="NC_004757.1"/>
</dbReference>
<dbReference type="eggNOG" id="COG2391">
    <property type="taxonomic scope" value="Bacteria"/>
</dbReference>
<feature type="transmembrane region" description="Helical" evidence="1">
    <location>
        <begin position="107"/>
        <end position="131"/>
    </location>
</feature>
<accession>Q82RZ6</accession>
<proteinExistence type="predicted"/>
<name>Q82RZ6_NITEU</name>
<dbReference type="PhylomeDB" id="Q82RZ6"/>
<feature type="transmembrane region" description="Helical" evidence="1">
    <location>
        <begin position="81"/>
        <end position="101"/>
    </location>
</feature>
<protein>
    <submittedName>
        <fullName evidence="2">Probable transmembrane protein</fullName>
    </submittedName>
</protein>
<organism evidence="2 3">
    <name type="scientific">Nitrosomonas europaea (strain ATCC 19718 / CIP 103999 / KCTC 2705 / NBRC 14298)</name>
    <dbReference type="NCBI Taxonomy" id="228410"/>
    <lineage>
        <taxon>Bacteria</taxon>
        <taxon>Pseudomonadati</taxon>
        <taxon>Pseudomonadota</taxon>
        <taxon>Betaproteobacteria</taxon>
        <taxon>Nitrosomonadales</taxon>
        <taxon>Nitrosomonadaceae</taxon>
        <taxon>Nitrosomonas</taxon>
    </lineage>
</organism>
<dbReference type="Pfam" id="PF20398">
    <property type="entry name" value="DUF6691"/>
    <property type="match status" value="1"/>
</dbReference>
<dbReference type="AlphaFoldDB" id="Q82RZ6"/>
<feature type="transmembrane region" description="Helical" evidence="1">
    <location>
        <begin position="42"/>
        <end position="61"/>
    </location>
</feature>
<dbReference type="OrthoDB" id="9790409at2"/>
<sequence length="155" mass="16674">MLIPFTALLSGLVFGLGLILSGMTDPAKVLSFLDVAGLWDPSLMFVMLGAISIGFFAFRAAKRRGRTLLSTPVHLPGTRTVDLRLILGSLLFGMGWGLVGICPGPGLVLAASGHTGGIVFMVAMLLGMFIFDRLEKHRQSDSNVNYRQPGNIERK</sequence>
<evidence type="ECO:0000313" key="3">
    <source>
        <dbReference type="Proteomes" id="UP000001416"/>
    </source>
</evidence>
<reference evidence="2 3" key="1">
    <citation type="journal article" date="2003" name="J. Bacteriol.">
        <title>Complete genome sequence of the ammonia-oxidizing bacterium and obligate chemolithoautotroph Nitrosomonas europaea.</title>
        <authorList>
            <person name="Chain P."/>
            <person name="Lamerdin J."/>
            <person name="Larimer F."/>
            <person name="Regala W."/>
            <person name="Land M."/>
            <person name="Hauser L."/>
            <person name="Hooper A."/>
            <person name="Klotz M."/>
            <person name="Norton J."/>
            <person name="Sayavedra-Soto L."/>
            <person name="Arciero D."/>
            <person name="Hommes N."/>
            <person name="Whittaker M."/>
            <person name="Arp D."/>
        </authorList>
    </citation>
    <scope>NUCLEOTIDE SEQUENCE [LARGE SCALE GENOMIC DNA]</scope>
    <source>
        <strain evidence="3">ATCC 19718 / CIP 103999 / KCTC 2705 / NBRC 14298</strain>
    </source>
</reference>
<evidence type="ECO:0000256" key="1">
    <source>
        <dbReference type="SAM" id="Phobius"/>
    </source>
</evidence>
<dbReference type="EMBL" id="AL954747">
    <property type="protein sequence ID" value="CAD86481.1"/>
    <property type="molecule type" value="Genomic_DNA"/>
</dbReference>
<dbReference type="Proteomes" id="UP000001416">
    <property type="component" value="Chromosome"/>
</dbReference>
<dbReference type="KEGG" id="neu:NE2569"/>
<dbReference type="InterPro" id="IPR046513">
    <property type="entry name" value="DUF6691"/>
</dbReference>
<dbReference type="HOGENOM" id="CLU_037802_2_1_4"/>
<dbReference type="GeneID" id="87105697"/>
<gene>
    <name evidence="2" type="ordered locus">NE2569</name>
</gene>
<keyword evidence="3" id="KW-1185">Reference proteome</keyword>
<keyword evidence="1 2" id="KW-0812">Transmembrane</keyword>
<keyword evidence="1" id="KW-0472">Membrane</keyword>
<evidence type="ECO:0000313" key="2">
    <source>
        <dbReference type="EMBL" id="CAD86481.1"/>
    </source>
</evidence>